<comment type="caution">
    <text evidence="4">The sequence shown here is derived from an EMBL/GenBank/DDBJ whole genome shotgun (WGS) entry which is preliminary data.</text>
</comment>
<dbReference type="Pfam" id="PF12796">
    <property type="entry name" value="Ank_2"/>
    <property type="match status" value="1"/>
</dbReference>
<dbReference type="SUPFAM" id="SSF48403">
    <property type="entry name" value="Ankyrin repeat"/>
    <property type="match status" value="1"/>
</dbReference>
<name>A0ABD0K6V5_9CAEN</name>
<keyword evidence="5" id="KW-1185">Reference proteome</keyword>
<dbReference type="PROSITE" id="PS50088">
    <property type="entry name" value="ANK_REPEAT"/>
    <property type="match status" value="1"/>
</dbReference>
<evidence type="ECO:0000256" key="3">
    <source>
        <dbReference type="PROSITE-ProRule" id="PRU00023"/>
    </source>
</evidence>
<evidence type="ECO:0008006" key="6">
    <source>
        <dbReference type="Google" id="ProtNLM"/>
    </source>
</evidence>
<dbReference type="PANTHER" id="PTHR24198">
    <property type="entry name" value="ANKYRIN REPEAT AND PROTEIN KINASE DOMAIN-CONTAINING PROTEIN"/>
    <property type="match status" value="1"/>
</dbReference>
<dbReference type="Gene3D" id="1.25.40.20">
    <property type="entry name" value="Ankyrin repeat-containing domain"/>
    <property type="match status" value="1"/>
</dbReference>
<dbReference type="Proteomes" id="UP001519460">
    <property type="component" value="Unassembled WGS sequence"/>
</dbReference>
<dbReference type="AlphaFoldDB" id="A0ABD0K6V5"/>
<evidence type="ECO:0000256" key="2">
    <source>
        <dbReference type="ARBA" id="ARBA00023043"/>
    </source>
</evidence>
<protein>
    <recommendedName>
        <fullName evidence="6">Ankyrin repeat protein</fullName>
    </recommendedName>
</protein>
<organism evidence="4 5">
    <name type="scientific">Batillaria attramentaria</name>
    <dbReference type="NCBI Taxonomy" id="370345"/>
    <lineage>
        <taxon>Eukaryota</taxon>
        <taxon>Metazoa</taxon>
        <taxon>Spiralia</taxon>
        <taxon>Lophotrochozoa</taxon>
        <taxon>Mollusca</taxon>
        <taxon>Gastropoda</taxon>
        <taxon>Caenogastropoda</taxon>
        <taxon>Sorbeoconcha</taxon>
        <taxon>Cerithioidea</taxon>
        <taxon>Batillariidae</taxon>
        <taxon>Batillaria</taxon>
    </lineage>
</organism>
<keyword evidence="2 3" id="KW-0040">ANK repeat</keyword>
<dbReference type="InterPro" id="IPR036770">
    <property type="entry name" value="Ankyrin_rpt-contain_sf"/>
</dbReference>
<evidence type="ECO:0000313" key="4">
    <source>
        <dbReference type="EMBL" id="KAK7482680.1"/>
    </source>
</evidence>
<keyword evidence="1" id="KW-0677">Repeat</keyword>
<gene>
    <name evidence="4" type="ORF">BaRGS_00026089</name>
</gene>
<evidence type="ECO:0000313" key="5">
    <source>
        <dbReference type="Proteomes" id="UP001519460"/>
    </source>
</evidence>
<feature type="repeat" description="ANK" evidence="3">
    <location>
        <begin position="964"/>
        <end position="996"/>
    </location>
</feature>
<accession>A0ABD0K6V5</accession>
<dbReference type="PANTHER" id="PTHR24198:SF165">
    <property type="entry name" value="ANKYRIN REPEAT-CONTAINING PROTEIN-RELATED"/>
    <property type="match status" value="1"/>
</dbReference>
<evidence type="ECO:0000256" key="1">
    <source>
        <dbReference type="ARBA" id="ARBA00022737"/>
    </source>
</evidence>
<dbReference type="SMART" id="SM00248">
    <property type="entry name" value="ANK"/>
    <property type="match status" value="5"/>
</dbReference>
<sequence>MFSRFHPLNLEAMEEMLPFPLSPGVIDEKLQRALRLKEWLDVQRWFEWCSNCNLRKRVIEEACAYRAATEEGRYSFTISSIARCCSQDEADEMCSELVRRGIWGEFSCDRGVLSKCSERKRRWAIRRASQHADRSHLMGILRNCPQEQNLKEFVCRQLIKRGMWYVIRGHNLDQSETSRRMFIEEAAKRAGDIEFELVVLNSRSLYPDQLSSVLETLVNRGLWRSVLSLLRNDKTISSDKIQWCVRTGVLSNVSLDLRELLKFCLPDQVQPLLKEAVDKGLCGTVGFLLDRLGESSEQTTWAVKTALERCAPNQNLYQLVRHCDARQLQVLMFKAVSFGHMFTVKTLIEENFQLKPLPEFMSLWADSFVFLLKTGCHLHSYTSPASQENEAVGISFTQNEFLNHMLSRAKLDDEYQEDAVNGFVCRLEVALQHSCSTKNMEFQYKDMLQKYFKLYFVNRGERDSFQRLNALVCWVILPMFAIQNVNSCLQNHALSLLCKSSKWEAILDAPMSFVWGEVRRTLFQAAVEQRQWSAVTKLGDHNLYDDQRGWALGEALRERQMNVMVVLGEHGLTNYQLRRVHRQVAKHGEWKLFLRLRDQGANVKEVRQDLETANIGRERPPSEEAIKKYNKRLQQLRELERQIFRDSKHFEVAVANRNWPAVLLRLRRKGTEDMINTALRAAVEAQAWYVVVLLVKLGLSAEQRNLLFPEAIKHQLWGLGRALLEREHGVSAHLCESFLPQLIEARQWVLVARVVEQDVDDVVRRRILQQAIDKREGSVAAHCISIIRDRMSVDERESIFKRVLAEDQWLVVRPLVEEQDSTGADQRVRAFLAAIERERWDDVDHCVHHGADIDMKDEDGHTLLQKYAREKCWSKVEGLVRLGASQSMVDKDGYLAIHRAANEREVCFKQPEALKALVEFHGDINQRDPEGYTPLHRFIQYNYTAMVECALLWGRNVGQRIAYDGKTVLHLMSENNLPDTIRFIVGRGGDPLALDSRGQTILSYACKPGYRKGRRALVECIKLGITTYQPYINLLIRLGYISTGAFSRMLSYHIAPFETAYEQKDVVAMGMLYESGACSYLEMFDLYAQPQFVMEFGKPDDFDNLSMIDQVCWREEDLLQKRKNRVSMQYLARIATNPRSLQSMCRILISLFVDVGKFKWRKEKVKRLPVLSDKMKDYVLFCDLIRPDFGKQWMCD</sequence>
<proteinExistence type="predicted"/>
<dbReference type="InterPro" id="IPR002110">
    <property type="entry name" value="Ankyrin_rpt"/>
</dbReference>
<reference evidence="4 5" key="1">
    <citation type="journal article" date="2023" name="Sci. Data">
        <title>Genome assembly of the Korean intertidal mud-creeper Batillaria attramentaria.</title>
        <authorList>
            <person name="Patra A.K."/>
            <person name="Ho P.T."/>
            <person name="Jun S."/>
            <person name="Lee S.J."/>
            <person name="Kim Y."/>
            <person name="Won Y.J."/>
        </authorList>
    </citation>
    <scope>NUCLEOTIDE SEQUENCE [LARGE SCALE GENOMIC DNA]</scope>
    <source>
        <strain evidence="4">Wonlab-2016</strain>
    </source>
</reference>
<dbReference type="EMBL" id="JACVVK020000240">
    <property type="protein sequence ID" value="KAK7482680.1"/>
    <property type="molecule type" value="Genomic_DNA"/>
</dbReference>